<keyword evidence="6" id="KW-1185">Reference proteome</keyword>
<accession>A0A0D6N3N7</accession>
<reference evidence="4 6" key="2">
    <citation type="submission" date="2019-07" db="EMBL/GenBank/DDBJ databases">
        <title>Whole genome shotgun sequence of Acetobacter cibinongensis NBRC 16605.</title>
        <authorList>
            <person name="Hosoyama A."/>
            <person name="Uohara A."/>
            <person name="Ohji S."/>
            <person name="Ichikawa N."/>
        </authorList>
    </citation>
    <scope>NUCLEOTIDE SEQUENCE [LARGE SCALE GENOMIC DNA]</scope>
    <source>
        <strain evidence="4 6">NBRC 16605</strain>
    </source>
</reference>
<feature type="transmembrane region" description="Helical" evidence="1">
    <location>
        <begin position="21"/>
        <end position="40"/>
    </location>
</feature>
<dbReference type="NCBIfam" id="NF033664">
    <property type="entry name" value="PACE_transport"/>
    <property type="match status" value="1"/>
</dbReference>
<feature type="transmembrane region" description="Helical" evidence="1">
    <location>
        <begin position="46"/>
        <end position="64"/>
    </location>
</feature>
<dbReference type="Proteomes" id="UP000032671">
    <property type="component" value="Unassembled WGS sequence"/>
</dbReference>
<feature type="transmembrane region" description="Helical" evidence="1">
    <location>
        <begin position="84"/>
        <end position="112"/>
    </location>
</feature>
<evidence type="ECO:0000313" key="6">
    <source>
        <dbReference type="Proteomes" id="UP000321891"/>
    </source>
</evidence>
<feature type="domain" description="Chlorhexidine efflux transporter" evidence="2">
    <location>
        <begin position="82"/>
        <end position="144"/>
    </location>
</feature>
<dbReference type="InterPro" id="IPR058208">
    <property type="entry name" value="PACE"/>
</dbReference>
<keyword evidence="1" id="KW-0812">Transmembrane</keyword>
<keyword evidence="1" id="KW-0472">Membrane</keyword>
<dbReference type="RefSeq" id="WP_244877607.1">
    <property type="nucleotide sequence ID" value="NZ_BAMV01000011.1"/>
</dbReference>
<dbReference type="InterPro" id="IPR007896">
    <property type="entry name" value="BTP_bacteria"/>
</dbReference>
<dbReference type="Proteomes" id="UP000321891">
    <property type="component" value="Unassembled WGS sequence"/>
</dbReference>
<evidence type="ECO:0000313" key="3">
    <source>
        <dbReference type="EMBL" id="GAN60300.1"/>
    </source>
</evidence>
<keyword evidence="1" id="KW-1133">Transmembrane helix</keyword>
<dbReference type="AlphaFoldDB" id="A0A0D6N3N7"/>
<organism evidence="3 5">
    <name type="scientific">Acetobacter cibinongensis</name>
    <dbReference type="NCBI Taxonomy" id="146475"/>
    <lineage>
        <taxon>Bacteria</taxon>
        <taxon>Pseudomonadati</taxon>
        <taxon>Pseudomonadota</taxon>
        <taxon>Alphaproteobacteria</taxon>
        <taxon>Acetobacterales</taxon>
        <taxon>Acetobacteraceae</taxon>
        <taxon>Acetobacter</taxon>
    </lineage>
</organism>
<name>A0A0D6N3N7_9PROT</name>
<dbReference type="STRING" id="1231339.Abci_011_030"/>
<reference evidence="3 5" key="1">
    <citation type="submission" date="2012-11" db="EMBL/GenBank/DDBJ databases">
        <title>Whole genome sequence of Acetobacter cibinongensis 4H-1.</title>
        <authorList>
            <person name="Azuma Y."/>
            <person name="Higashiura N."/>
            <person name="Hirakawa H."/>
            <person name="Matsushita K."/>
        </authorList>
    </citation>
    <scope>NUCLEOTIDE SEQUENCE [LARGE SCALE GENOMIC DNA]</scope>
    <source>
        <strain evidence="3 5">4H-1</strain>
    </source>
</reference>
<dbReference type="Pfam" id="PF05232">
    <property type="entry name" value="BTP"/>
    <property type="match status" value="2"/>
</dbReference>
<evidence type="ECO:0000259" key="2">
    <source>
        <dbReference type="Pfam" id="PF05232"/>
    </source>
</evidence>
<evidence type="ECO:0000313" key="4">
    <source>
        <dbReference type="EMBL" id="GEL58004.1"/>
    </source>
</evidence>
<dbReference type="EMBL" id="BAMV01000011">
    <property type="protein sequence ID" value="GAN60300.1"/>
    <property type="molecule type" value="Genomic_DNA"/>
</dbReference>
<proteinExistence type="predicted"/>
<evidence type="ECO:0000256" key="1">
    <source>
        <dbReference type="SAM" id="Phobius"/>
    </source>
</evidence>
<dbReference type="EMBL" id="BJVU01000002">
    <property type="protein sequence ID" value="GEL58004.1"/>
    <property type="molecule type" value="Genomic_DNA"/>
</dbReference>
<feature type="domain" description="Chlorhexidine efflux transporter" evidence="2">
    <location>
        <begin position="12"/>
        <end position="74"/>
    </location>
</feature>
<comment type="caution">
    <text evidence="3">The sequence shown here is derived from an EMBL/GenBank/DDBJ whole genome shotgun (WGS) entry which is preliminary data.</text>
</comment>
<gene>
    <name evidence="3" type="ORF">Abci_011_030</name>
    <name evidence="4" type="ORF">ACI01nite_06060</name>
</gene>
<sequence>MTNSDLTPPPMRSTPDRVRHALLFECLALALVIPTGSHLFGLKTETMGVIGVGSAVTAVVWNYLYNLGFDHLLQHFTGKTVKTLLVRIVHTLLFEAGLQVVLLPAIALYLKISLVEAFYMSFSIALFYLVYAFFFNLAYDILFPIHRHRASEPVSSP</sequence>
<feature type="transmembrane region" description="Helical" evidence="1">
    <location>
        <begin position="118"/>
        <end position="139"/>
    </location>
</feature>
<protein>
    <submittedName>
        <fullName evidence="4">Membrane protein</fullName>
    </submittedName>
</protein>
<evidence type="ECO:0000313" key="5">
    <source>
        <dbReference type="Proteomes" id="UP000032671"/>
    </source>
</evidence>
<accession>A0A6N3SLV1</accession>